<feature type="chain" id="PRO_5047363926" evidence="2">
    <location>
        <begin position="18"/>
        <end position="190"/>
    </location>
</feature>
<feature type="compositionally biased region" description="Polar residues" evidence="1">
    <location>
        <begin position="83"/>
        <end position="102"/>
    </location>
</feature>
<dbReference type="Proteomes" id="UP001444661">
    <property type="component" value="Unassembled WGS sequence"/>
</dbReference>
<gene>
    <name evidence="3" type="ORF">PG993_000561</name>
</gene>
<name>A0ABR1U8X1_9PEZI</name>
<comment type="caution">
    <text evidence="3">The sequence shown here is derived from an EMBL/GenBank/DDBJ whole genome shotgun (WGS) entry which is preliminary data.</text>
</comment>
<feature type="signal peptide" evidence="2">
    <location>
        <begin position="1"/>
        <end position="17"/>
    </location>
</feature>
<reference evidence="3 4" key="1">
    <citation type="submission" date="2023-01" db="EMBL/GenBank/DDBJ databases">
        <title>Analysis of 21 Apiospora genomes using comparative genomics revels a genus with tremendous synthesis potential of carbohydrate active enzymes and secondary metabolites.</title>
        <authorList>
            <person name="Sorensen T."/>
        </authorList>
    </citation>
    <scope>NUCLEOTIDE SEQUENCE [LARGE SCALE GENOMIC DNA]</scope>
    <source>
        <strain evidence="3 4">CBS 33761</strain>
    </source>
</reference>
<keyword evidence="4" id="KW-1185">Reference proteome</keyword>
<accession>A0ABR1U8X1</accession>
<proteinExistence type="predicted"/>
<evidence type="ECO:0000313" key="3">
    <source>
        <dbReference type="EMBL" id="KAK8055334.1"/>
    </source>
</evidence>
<evidence type="ECO:0000313" key="4">
    <source>
        <dbReference type="Proteomes" id="UP001444661"/>
    </source>
</evidence>
<feature type="compositionally biased region" description="Polar residues" evidence="1">
    <location>
        <begin position="154"/>
        <end position="169"/>
    </location>
</feature>
<protein>
    <submittedName>
        <fullName evidence="3">Uncharacterized protein</fullName>
    </submittedName>
</protein>
<evidence type="ECO:0000256" key="2">
    <source>
        <dbReference type="SAM" id="SignalP"/>
    </source>
</evidence>
<sequence length="190" mass="20358">MKFTGLVVPFLVASAQATLPYNLRDTFGSHPRGVPEPHHFSKTYDGHHHGATGTGGYPHHHPTGTGHYGPRPTKYNSMLPGQHGSSVTDPNNGDGQAWSPNQGEYHHGVWPPAGKGKGHGYGTGIVSFQPWPRPTGGYHHHPPGTGQPPKWPKTTLSTRTVSAKHSQYGVSPPILAQATEPAQPEGQDDE</sequence>
<evidence type="ECO:0000256" key="1">
    <source>
        <dbReference type="SAM" id="MobiDB-lite"/>
    </source>
</evidence>
<feature type="region of interest" description="Disordered" evidence="1">
    <location>
        <begin position="42"/>
        <end position="190"/>
    </location>
</feature>
<keyword evidence="2" id="KW-0732">Signal</keyword>
<dbReference type="EMBL" id="JAQQWK010000001">
    <property type="protein sequence ID" value="KAK8055334.1"/>
    <property type="molecule type" value="Genomic_DNA"/>
</dbReference>
<organism evidence="3 4">
    <name type="scientific">Apiospora rasikravindrae</name>
    <dbReference type="NCBI Taxonomy" id="990691"/>
    <lineage>
        <taxon>Eukaryota</taxon>
        <taxon>Fungi</taxon>
        <taxon>Dikarya</taxon>
        <taxon>Ascomycota</taxon>
        <taxon>Pezizomycotina</taxon>
        <taxon>Sordariomycetes</taxon>
        <taxon>Xylariomycetidae</taxon>
        <taxon>Amphisphaeriales</taxon>
        <taxon>Apiosporaceae</taxon>
        <taxon>Apiospora</taxon>
    </lineage>
</organism>